<organism evidence="1 2">
    <name type="scientific">Streptococcus mitis</name>
    <dbReference type="NCBI Taxonomy" id="28037"/>
    <lineage>
        <taxon>Bacteria</taxon>
        <taxon>Bacillati</taxon>
        <taxon>Bacillota</taxon>
        <taxon>Bacilli</taxon>
        <taxon>Lactobacillales</taxon>
        <taxon>Streptococcaceae</taxon>
        <taxon>Streptococcus</taxon>
        <taxon>Streptococcus mitis group</taxon>
    </lineage>
</organism>
<proteinExistence type="predicted"/>
<reference evidence="1 2" key="1">
    <citation type="submission" date="2016-01" db="EMBL/GenBank/DDBJ databases">
        <title>Highly variable Streptococcus oralis 1 are common among viridans streptococci isolated from primates.</title>
        <authorList>
            <person name="Denapaite D."/>
            <person name="Rieger M."/>
            <person name="Koendgen S."/>
            <person name="Brueckner R."/>
            <person name="Ochigava I."/>
            <person name="Kappeler P."/>
            <person name="Maetz-Rensing K."/>
            <person name="Leendertz F."/>
        </authorList>
    </citation>
    <scope>NUCLEOTIDE SEQUENCE [LARGE SCALE GENOMIC DNA]</scope>
    <source>
        <strain evidence="1 2">M3-1</strain>
    </source>
</reference>
<sequence>MVENIYLFLIDYAKSLLLHPITNGLGLLFYIFLWQLIGIPIISVVRDLTEPLKVKLNMKVNYFVLVFGCFTGLFSSIYFLSGLEGENNVYDRAFRLIGIFGTVFVYFIPVTIILGAGVIIPIYSIIMWIVNGIISVLPILAGLAVIMPILFFGGIFSIVGAIVGRL</sequence>
<dbReference type="PATRIC" id="fig|28037.235.peg.1097"/>
<evidence type="ECO:0000313" key="1">
    <source>
        <dbReference type="EMBL" id="KYF35793.1"/>
    </source>
</evidence>
<name>A0A150NP66_STRMT</name>
<accession>A0A150NP66</accession>
<comment type="caution">
    <text evidence="1">The sequence shown here is derived from an EMBL/GenBank/DDBJ whole genome shotgun (WGS) entry which is preliminary data.</text>
</comment>
<dbReference type="AlphaFoldDB" id="A0A150NP66"/>
<dbReference type="EMBL" id="LROU01000089">
    <property type="protein sequence ID" value="KYF35793.1"/>
    <property type="molecule type" value="Genomic_DNA"/>
</dbReference>
<protein>
    <submittedName>
        <fullName evidence="1">Uncharacterized protein</fullName>
    </submittedName>
</protein>
<dbReference type="Proteomes" id="UP000075442">
    <property type="component" value="Unassembled WGS sequence"/>
</dbReference>
<dbReference type="RefSeq" id="WP_020902525.1">
    <property type="nucleotide sequence ID" value="NZ_CP190759.1"/>
</dbReference>
<gene>
    <name evidence="1" type="ORF">SMIM3I_00088</name>
</gene>
<evidence type="ECO:0000313" key="2">
    <source>
        <dbReference type="Proteomes" id="UP000075442"/>
    </source>
</evidence>